<comment type="caution">
    <text evidence="1">The sequence shown here is derived from an EMBL/GenBank/DDBJ whole genome shotgun (WGS) entry which is preliminary data.</text>
</comment>
<sequence length="154" mass="17079">MRCAVDSSRLSPRRLRFPAPLFSLGGGLSQREAVLNQQPHSSVGTPTRARRSPNPFSQEILESRLGAFNLHRKFVFSVADAALRWFWSRDDPCASVGLVQQQQQQQQPPTRRLCSASIFASQGVAATNPSFPGRRSKVSRLSDTARTPEFLADI</sequence>
<name>A0AA88M362_CHASR</name>
<keyword evidence="2" id="KW-1185">Reference proteome</keyword>
<evidence type="ECO:0000313" key="1">
    <source>
        <dbReference type="EMBL" id="KAK2828422.1"/>
    </source>
</evidence>
<dbReference type="AlphaFoldDB" id="A0AA88M362"/>
<proteinExistence type="predicted"/>
<reference evidence="1" key="1">
    <citation type="submission" date="2023-07" db="EMBL/GenBank/DDBJ databases">
        <title>Chromosome-level Genome Assembly of Striped Snakehead (Channa striata).</title>
        <authorList>
            <person name="Liu H."/>
        </authorList>
    </citation>
    <scope>NUCLEOTIDE SEQUENCE</scope>
    <source>
        <strain evidence="1">Gz</strain>
        <tissue evidence="1">Muscle</tissue>
    </source>
</reference>
<gene>
    <name evidence="1" type="ORF">Q5P01_019456</name>
</gene>
<evidence type="ECO:0000313" key="2">
    <source>
        <dbReference type="Proteomes" id="UP001187415"/>
    </source>
</evidence>
<dbReference type="Proteomes" id="UP001187415">
    <property type="component" value="Unassembled WGS sequence"/>
</dbReference>
<organism evidence="1 2">
    <name type="scientific">Channa striata</name>
    <name type="common">Snakehead murrel</name>
    <name type="synonym">Ophicephalus striatus</name>
    <dbReference type="NCBI Taxonomy" id="64152"/>
    <lineage>
        <taxon>Eukaryota</taxon>
        <taxon>Metazoa</taxon>
        <taxon>Chordata</taxon>
        <taxon>Craniata</taxon>
        <taxon>Vertebrata</taxon>
        <taxon>Euteleostomi</taxon>
        <taxon>Actinopterygii</taxon>
        <taxon>Neopterygii</taxon>
        <taxon>Teleostei</taxon>
        <taxon>Neoteleostei</taxon>
        <taxon>Acanthomorphata</taxon>
        <taxon>Anabantaria</taxon>
        <taxon>Anabantiformes</taxon>
        <taxon>Channoidei</taxon>
        <taxon>Channidae</taxon>
        <taxon>Channa</taxon>
    </lineage>
</organism>
<dbReference type="EMBL" id="JAUPFM010000015">
    <property type="protein sequence ID" value="KAK2828422.1"/>
    <property type="molecule type" value="Genomic_DNA"/>
</dbReference>
<protein>
    <submittedName>
        <fullName evidence="1">Uncharacterized protein</fullName>
    </submittedName>
</protein>
<accession>A0AA88M362</accession>